<gene>
    <name evidence="1" type="ORF">A605_00810</name>
</gene>
<dbReference type="STRING" id="1121362.A605_00810"/>
<keyword evidence="2" id="KW-1185">Reference proteome</keyword>
<proteinExistence type="predicted"/>
<evidence type="ECO:0000313" key="2">
    <source>
        <dbReference type="Proteomes" id="UP000011723"/>
    </source>
</evidence>
<evidence type="ECO:0000313" key="1">
    <source>
        <dbReference type="EMBL" id="AGF71178.1"/>
    </source>
</evidence>
<dbReference type="Proteomes" id="UP000011723">
    <property type="component" value="Chromosome"/>
</dbReference>
<accession>M1NID8</accession>
<dbReference type="OrthoDB" id="4086179at2"/>
<dbReference type="eggNOG" id="ENOG50341VT">
    <property type="taxonomic scope" value="Bacteria"/>
</dbReference>
<dbReference type="EMBL" id="CP003697">
    <property type="protein sequence ID" value="AGF71178.1"/>
    <property type="molecule type" value="Genomic_DNA"/>
</dbReference>
<name>M1NID8_9CORY</name>
<dbReference type="KEGG" id="chn:A605_00810"/>
<reference evidence="1 2" key="1">
    <citation type="journal article" date="2012" name="Stand. Genomic Sci.">
        <title>Genome sequence of the halotolerant bacterium Corynebacterium halotolerans type strain YIM 70093(T) (= DSM 44683(T)).</title>
        <authorList>
            <person name="Ruckert C."/>
            <person name="Albersmeier A."/>
            <person name="Al-Dilaimi A."/>
            <person name="Niehaus K."/>
            <person name="Szczepanowski R."/>
            <person name="Kalinowski J."/>
        </authorList>
    </citation>
    <scope>NUCLEOTIDE SEQUENCE [LARGE SCALE GENOMIC DNA]</scope>
    <source>
        <strain evidence="1">YIM 70093</strain>
    </source>
</reference>
<dbReference type="HOGENOM" id="CLU_086928_1_0_11"/>
<sequence length="221" mass="25267">MTSFVEEILHLLEACFPDHADVEFPVVNGETFRASVSISLRLSSAGSPSKPGELVIRYKMSLNRSRTELAIQESSFQIRYVQKRKVLPVVRFEYEREARNKPVSHIHFHSDSVPLALLLQRNKQVDKAFHQADLHYPMGGHRYRLCLEDVVQLAIEELGFLGEADWLDHVEEGREKYRMKQEGAVIRQNHQLAAEILSGLGYPVGEPPEMTKELPGPLHSW</sequence>
<dbReference type="PATRIC" id="fig|1121362.3.peg.152"/>
<organism evidence="1 2">
    <name type="scientific">Corynebacterium halotolerans YIM 70093 = DSM 44683</name>
    <dbReference type="NCBI Taxonomy" id="1121362"/>
    <lineage>
        <taxon>Bacteria</taxon>
        <taxon>Bacillati</taxon>
        <taxon>Actinomycetota</taxon>
        <taxon>Actinomycetes</taxon>
        <taxon>Mycobacteriales</taxon>
        <taxon>Corynebacteriaceae</taxon>
        <taxon>Corynebacterium</taxon>
    </lineage>
</organism>
<protein>
    <submittedName>
        <fullName evidence="1">Uncharacterized protein</fullName>
    </submittedName>
</protein>
<dbReference type="RefSeq" id="WP_015399602.1">
    <property type="nucleotide sequence ID" value="NC_020302.1"/>
</dbReference>
<dbReference type="AlphaFoldDB" id="M1NID8"/>